<dbReference type="GO" id="GO:0005886">
    <property type="term" value="C:plasma membrane"/>
    <property type="evidence" value="ECO:0007669"/>
    <property type="project" value="TreeGrafter"/>
</dbReference>
<comment type="subcellular location">
    <subcellularLocation>
        <location evidence="1">Membrane</location>
        <topology evidence="1">Multi-pass membrane protein</topology>
    </subcellularLocation>
</comment>
<evidence type="ECO:0000256" key="3">
    <source>
        <dbReference type="ARBA" id="ARBA00022692"/>
    </source>
</evidence>
<evidence type="ECO:0000313" key="8">
    <source>
        <dbReference type="Proteomes" id="UP000249363"/>
    </source>
</evidence>
<dbReference type="Pfam" id="PF02133">
    <property type="entry name" value="Transp_cyt_pur"/>
    <property type="match status" value="1"/>
</dbReference>
<dbReference type="EMBL" id="MIKG01000007">
    <property type="protein sequence ID" value="RAO68461.1"/>
    <property type="molecule type" value="Genomic_DNA"/>
</dbReference>
<evidence type="ECO:0000313" key="7">
    <source>
        <dbReference type="EMBL" id="RAO68461.1"/>
    </source>
</evidence>
<name>A0A364KY97_TALAM</name>
<dbReference type="PANTHER" id="PTHR30618:SF15">
    <property type="entry name" value="NICOTINAMIDE RIBOSIDE TRANSPORTER 1-RELATED"/>
    <property type="match status" value="1"/>
</dbReference>
<feature type="transmembrane region" description="Helical" evidence="6">
    <location>
        <begin position="324"/>
        <end position="345"/>
    </location>
</feature>
<comment type="similarity">
    <text evidence="2">Belongs to the purine-cytosine permease (2.A.39) family.</text>
</comment>
<gene>
    <name evidence="7" type="ORF">BHQ10_004473</name>
</gene>
<protein>
    <recommendedName>
        <fullName evidence="9">Uracil permease</fullName>
    </recommendedName>
</protein>
<feature type="transmembrane region" description="Helical" evidence="6">
    <location>
        <begin position="271"/>
        <end position="296"/>
    </location>
</feature>
<dbReference type="CDD" id="cd11482">
    <property type="entry name" value="SLC-NCS1sbd_NRT1-like"/>
    <property type="match status" value="1"/>
</dbReference>
<keyword evidence="5 6" id="KW-0472">Membrane</keyword>
<dbReference type="OrthoDB" id="2018619at2759"/>
<accession>A0A364KY97</accession>
<dbReference type="AlphaFoldDB" id="A0A364KY97"/>
<evidence type="ECO:0000256" key="1">
    <source>
        <dbReference type="ARBA" id="ARBA00004141"/>
    </source>
</evidence>
<keyword evidence="3 6" id="KW-0812">Transmembrane</keyword>
<dbReference type="GO" id="GO:0015205">
    <property type="term" value="F:nucleobase transmembrane transporter activity"/>
    <property type="evidence" value="ECO:0007669"/>
    <property type="project" value="TreeGrafter"/>
</dbReference>
<feature type="transmembrane region" description="Helical" evidence="6">
    <location>
        <begin position="122"/>
        <end position="145"/>
    </location>
</feature>
<feature type="transmembrane region" description="Helical" evidence="6">
    <location>
        <begin position="165"/>
        <end position="181"/>
    </location>
</feature>
<dbReference type="GeneID" id="63793689"/>
<keyword evidence="4 6" id="KW-1133">Transmembrane helix</keyword>
<evidence type="ECO:0000256" key="4">
    <source>
        <dbReference type="ARBA" id="ARBA00022989"/>
    </source>
</evidence>
<evidence type="ECO:0008006" key="9">
    <source>
        <dbReference type="Google" id="ProtNLM"/>
    </source>
</evidence>
<evidence type="ECO:0000256" key="5">
    <source>
        <dbReference type="ARBA" id="ARBA00023136"/>
    </source>
</evidence>
<comment type="caution">
    <text evidence="7">The sequence shown here is derived from an EMBL/GenBank/DDBJ whole genome shotgun (WGS) entry which is preliminary data.</text>
</comment>
<feature type="transmembrane region" description="Helical" evidence="6">
    <location>
        <begin position="232"/>
        <end position="250"/>
    </location>
</feature>
<feature type="transmembrane region" description="Helical" evidence="6">
    <location>
        <begin position="436"/>
        <end position="458"/>
    </location>
</feature>
<keyword evidence="8" id="KW-1185">Reference proteome</keyword>
<feature type="transmembrane region" description="Helical" evidence="6">
    <location>
        <begin position="368"/>
        <end position="385"/>
    </location>
</feature>
<feature type="transmembrane region" description="Helical" evidence="6">
    <location>
        <begin position="43"/>
        <end position="69"/>
    </location>
</feature>
<evidence type="ECO:0000256" key="2">
    <source>
        <dbReference type="ARBA" id="ARBA00008974"/>
    </source>
</evidence>
<dbReference type="InterPro" id="IPR001248">
    <property type="entry name" value="Pur-cyt_permease"/>
</dbReference>
<feature type="transmembrane region" description="Helical" evidence="6">
    <location>
        <begin position="397"/>
        <end position="416"/>
    </location>
</feature>
<feature type="transmembrane region" description="Helical" evidence="6">
    <location>
        <begin position="81"/>
        <end position="101"/>
    </location>
</feature>
<feature type="transmembrane region" description="Helical" evidence="6">
    <location>
        <begin position="193"/>
        <end position="212"/>
    </location>
</feature>
<proteinExistence type="inferred from homology"/>
<feature type="transmembrane region" description="Helical" evidence="6">
    <location>
        <begin position="478"/>
        <end position="497"/>
    </location>
</feature>
<dbReference type="Gene3D" id="1.10.4160.10">
    <property type="entry name" value="Hydantoin permease"/>
    <property type="match status" value="1"/>
</dbReference>
<dbReference type="PANTHER" id="PTHR30618">
    <property type="entry name" value="NCS1 FAMILY PURINE/PYRIMIDINE TRANSPORTER"/>
    <property type="match status" value="1"/>
</dbReference>
<sequence>MPAWNTIFAALRVGGSDTANHWKNPDLVPLPVARRTWRDLDFIGLWSTAFVTIFGWQGVSSLLSMGLSVWQAIVCNFVAKLIQIAIVISLGWIGAVWHIGFTVNARQSFGLWGSYFPLLMRVLWFGVQAFTGGQLVSTLLSTIFSGYQHMPNTLPASASMTTKEFVGFFIFNIICIPFLYIPPEKLRIPFRFTLTISAITLIAMSIGLMAAAGGAGPLVHTGVTVQGSSKLGWAWIDGITTVIGGTVVGSTSQCDFSRFARRPGNQFKGQIFALLFFGNVIPVFGLLGTSAASQLYGDVTDLGLWNPPNIIQVWLDRGYDDPKIRAATFFVSLGLICSMVAINTVENGISGGMDAAGLLPKYINIRRGSYLIMVISVLIQPWQIIAKASTFTTVLNSFGVILGPLIAVFTCDYFFVRHQKVKLTDLYQPSSQSIYWFWHGVNWRGYVSWVVGAAPFLPGLASLDPSTAGGVPAGLIKASYAGFLCGYVISFTLHYLLNKILPPPGLRSYDEVDTFGTFSDEEAEKLGIRTLGASEVLYETDTVIPNKSVA</sequence>
<dbReference type="RefSeq" id="XP_040732977.1">
    <property type="nucleotide sequence ID" value="XM_040876842.1"/>
</dbReference>
<dbReference type="Proteomes" id="UP000249363">
    <property type="component" value="Unassembled WGS sequence"/>
</dbReference>
<reference evidence="7 8" key="1">
    <citation type="journal article" date="2017" name="Biotechnol. Biofuels">
        <title>Differential beta-glucosidase expression as a function of carbon source availability in Talaromyces amestolkiae: a genomic and proteomic approach.</title>
        <authorList>
            <person name="de Eugenio L.I."/>
            <person name="Mendez-Liter J.A."/>
            <person name="Nieto-Dominguez M."/>
            <person name="Alonso L."/>
            <person name="Gil-Munoz J."/>
            <person name="Barriuso J."/>
            <person name="Prieto A."/>
            <person name="Martinez M.J."/>
        </authorList>
    </citation>
    <scope>NUCLEOTIDE SEQUENCE [LARGE SCALE GENOMIC DNA]</scope>
    <source>
        <strain evidence="7 8">CIB</strain>
    </source>
</reference>
<dbReference type="InterPro" id="IPR045225">
    <property type="entry name" value="Uracil/uridine/allantoin_perm"/>
</dbReference>
<organism evidence="7 8">
    <name type="scientific">Talaromyces amestolkiae</name>
    <dbReference type="NCBI Taxonomy" id="1196081"/>
    <lineage>
        <taxon>Eukaryota</taxon>
        <taxon>Fungi</taxon>
        <taxon>Dikarya</taxon>
        <taxon>Ascomycota</taxon>
        <taxon>Pezizomycotina</taxon>
        <taxon>Eurotiomycetes</taxon>
        <taxon>Eurotiomycetidae</taxon>
        <taxon>Eurotiales</taxon>
        <taxon>Trichocomaceae</taxon>
        <taxon>Talaromyces</taxon>
        <taxon>Talaromyces sect. Talaromyces</taxon>
    </lineage>
</organism>
<evidence type="ECO:0000256" key="6">
    <source>
        <dbReference type="SAM" id="Phobius"/>
    </source>
</evidence>